<gene>
    <name evidence="1" type="ORF">UV33_C0034G0005</name>
</gene>
<evidence type="ECO:0000313" key="2">
    <source>
        <dbReference type="Proteomes" id="UP000034135"/>
    </source>
</evidence>
<comment type="caution">
    <text evidence="1">The sequence shown here is derived from an EMBL/GenBank/DDBJ whole genome shotgun (WGS) entry which is preliminary data.</text>
</comment>
<evidence type="ECO:0000313" key="1">
    <source>
        <dbReference type="EMBL" id="KKS64170.1"/>
    </source>
</evidence>
<dbReference type="AlphaFoldDB" id="A0A0G1AST5"/>
<organism evidence="1 2">
    <name type="scientific">Candidatus Daviesbacteria bacterium GW2011_GWA1_42_6</name>
    <dbReference type="NCBI Taxonomy" id="1618420"/>
    <lineage>
        <taxon>Bacteria</taxon>
        <taxon>Candidatus Daviesiibacteriota</taxon>
    </lineage>
</organism>
<accession>A0A0G1AST5</accession>
<proteinExistence type="predicted"/>
<reference evidence="1 2" key="1">
    <citation type="journal article" date="2015" name="Nature">
        <title>rRNA introns, odd ribosomes, and small enigmatic genomes across a large radiation of phyla.</title>
        <authorList>
            <person name="Brown C.T."/>
            <person name="Hug L.A."/>
            <person name="Thomas B.C."/>
            <person name="Sharon I."/>
            <person name="Castelle C.J."/>
            <person name="Singh A."/>
            <person name="Wilkins M.J."/>
            <person name="Williams K.H."/>
            <person name="Banfield J.F."/>
        </authorList>
    </citation>
    <scope>NUCLEOTIDE SEQUENCE [LARGE SCALE GENOMIC DNA]</scope>
</reference>
<name>A0A0G1AST5_9BACT</name>
<sequence length="72" mass="7561">MRETPAILVAGMNLSFLDTDKKISGLKSPGDSFSGSQVTRGLHGKGPITLPAILSNAIKVTAVQRSGQLRII</sequence>
<dbReference type="Proteomes" id="UP000034135">
    <property type="component" value="Unassembled WGS sequence"/>
</dbReference>
<protein>
    <submittedName>
        <fullName evidence="1">Uncharacterized protein</fullName>
    </submittedName>
</protein>
<dbReference type="EMBL" id="LCEB01000034">
    <property type="protein sequence ID" value="KKS64170.1"/>
    <property type="molecule type" value="Genomic_DNA"/>
</dbReference>